<gene>
    <name evidence="1" type="ORF">DYY88_17830</name>
</gene>
<evidence type="ECO:0000313" key="1">
    <source>
        <dbReference type="EMBL" id="RZM76529.1"/>
    </source>
</evidence>
<name>A0A4Q7E4K5_9CYAN</name>
<sequence>MLILEMMNRSICYTTIALGYEYRQHAKNLAGDIEAMSPQIPFVILTDRPKEFGGFKNVIALKHRIQSVGLYHDKLFCFGECLEKYETVIFLDADCRMFGDFSATRNWKEGLTAISCCDLLRQVTLVCKDKEIGNMQRQLTLAACAELDIDMEKCKFVFEGIFVLSRCGQSGSDFVNTWKQLRDHFELHGLYDSEGISIGLAAQKSGLQVYHYKSNYSDTSEHLNLNTVYKDKLFYKYLLSGDDAGLSEHLCQKLTECDSMRKKTAQIPFHRKIEKKIMYPFLKSIRALRLHINKKKTWSFNRT</sequence>
<dbReference type="AlphaFoldDB" id="A0A4Q7E4K5"/>
<dbReference type="InterPro" id="IPR029044">
    <property type="entry name" value="Nucleotide-diphossugar_trans"/>
</dbReference>
<evidence type="ECO:0008006" key="3">
    <source>
        <dbReference type="Google" id="ProtNLM"/>
    </source>
</evidence>
<dbReference type="RefSeq" id="WP_130199500.1">
    <property type="nucleotide sequence ID" value="NZ_QVFV01000005.1"/>
</dbReference>
<reference evidence="1 2" key="1">
    <citation type="submission" date="2018-11" db="EMBL/GenBank/DDBJ databases">
        <title>Whole genome sequencing of an environmental sample.</title>
        <authorList>
            <person name="Sarangi A.N."/>
            <person name="Singh D."/>
            <person name="Tripathy S."/>
        </authorList>
    </citation>
    <scope>NUCLEOTIDE SEQUENCE [LARGE SCALE GENOMIC DNA]</scope>
    <source>
        <strain evidence="1 2">Lakshadweep</strain>
    </source>
</reference>
<proteinExistence type="predicted"/>
<comment type="caution">
    <text evidence="1">The sequence shown here is derived from an EMBL/GenBank/DDBJ whole genome shotgun (WGS) entry which is preliminary data.</text>
</comment>
<dbReference type="Proteomes" id="UP000292459">
    <property type="component" value="Unassembled WGS sequence"/>
</dbReference>
<protein>
    <recommendedName>
        <fullName evidence="3">Nucleotide-diphospho-sugar transferase domain-containing protein</fullName>
    </recommendedName>
</protein>
<accession>A0A4Q7E4K5</accession>
<organism evidence="1 2">
    <name type="scientific">Leptolyngbya iicbica LK</name>
    <dbReference type="NCBI Taxonomy" id="2294035"/>
    <lineage>
        <taxon>Bacteria</taxon>
        <taxon>Bacillati</taxon>
        <taxon>Cyanobacteriota</taxon>
        <taxon>Cyanophyceae</taxon>
        <taxon>Leptolyngbyales</taxon>
        <taxon>Leptolyngbyaceae</taxon>
        <taxon>Leptolyngbya group</taxon>
        <taxon>Leptolyngbya</taxon>
        <taxon>Leptolyngbya iicbica</taxon>
    </lineage>
</organism>
<evidence type="ECO:0000313" key="2">
    <source>
        <dbReference type="Proteomes" id="UP000292459"/>
    </source>
</evidence>
<keyword evidence="2" id="KW-1185">Reference proteome</keyword>
<dbReference type="SUPFAM" id="SSF53448">
    <property type="entry name" value="Nucleotide-diphospho-sugar transferases"/>
    <property type="match status" value="1"/>
</dbReference>
<dbReference type="EMBL" id="QVFV01000005">
    <property type="protein sequence ID" value="RZM76529.1"/>
    <property type="molecule type" value="Genomic_DNA"/>
</dbReference>